<evidence type="ECO:0000313" key="2">
    <source>
        <dbReference type="EMBL" id="RKO84160.1"/>
    </source>
</evidence>
<dbReference type="InterPro" id="IPR019412">
    <property type="entry name" value="IML2/TPR_39"/>
</dbReference>
<keyword evidence="3" id="KW-1185">Reference proteome</keyword>
<dbReference type="PANTHER" id="PTHR31859">
    <property type="entry name" value="TETRATRICOPEPTIDE REPEAT PROTEIN 39 FAMILY MEMBER"/>
    <property type="match status" value="1"/>
</dbReference>
<feature type="region of interest" description="Disordered" evidence="1">
    <location>
        <begin position="20"/>
        <end position="43"/>
    </location>
</feature>
<feature type="compositionally biased region" description="Low complexity" evidence="1">
    <location>
        <begin position="246"/>
        <end position="262"/>
    </location>
</feature>
<gene>
    <name evidence="2" type="ORF">BDK51DRAFT_49387</name>
</gene>
<organism evidence="2 3">
    <name type="scientific">Blyttiomyces helicus</name>
    <dbReference type="NCBI Taxonomy" id="388810"/>
    <lineage>
        <taxon>Eukaryota</taxon>
        <taxon>Fungi</taxon>
        <taxon>Fungi incertae sedis</taxon>
        <taxon>Chytridiomycota</taxon>
        <taxon>Chytridiomycota incertae sedis</taxon>
        <taxon>Chytridiomycetes</taxon>
        <taxon>Chytridiomycetes incertae sedis</taxon>
        <taxon>Blyttiomyces</taxon>
    </lineage>
</organism>
<dbReference type="AlphaFoldDB" id="A0A4P9W0S5"/>
<reference evidence="3" key="1">
    <citation type="journal article" date="2018" name="Nat. Microbiol.">
        <title>Leveraging single-cell genomics to expand the fungal tree of life.</title>
        <authorList>
            <person name="Ahrendt S.R."/>
            <person name="Quandt C.A."/>
            <person name="Ciobanu D."/>
            <person name="Clum A."/>
            <person name="Salamov A."/>
            <person name="Andreopoulos B."/>
            <person name="Cheng J.F."/>
            <person name="Woyke T."/>
            <person name="Pelin A."/>
            <person name="Henrissat B."/>
            <person name="Reynolds N.K."/>
            <person name="Benny G.L."/>
            <person name="Smith M.E."/>
            <person name="James T.Y."/>
            <person name="Grigoriev I.V."/>
        </authorList>
    </citation>
    <scope>NUCLEOTIDE SEQUENCE [LARGE SCALE GENOMIC DNA]</scope>
</reference>
<name>A0A4P9W0S5_9FUNG</name>
<feature type="region of interest" description="Disordered" evidence="1">
    <location>
        <begin position="230"/>
        <end position="262"/>
    </location>
</feature>
<evidence type="ECO:0000256" key="1">
    <source>
        <dbReference type="SAM" id="MobiDB-lite"/>
    </source>
</evidence>
<dbReference type="EMBL" id="ML000422">
    <property type="protein sequence ID" value="RKO84160.1"/>
    <property type="molecule type" value="Genomic_DNA"/>
</dbReference>
<protein>
    <submittedName>
        <fullName evidence="2">Uncharacterized protein</fullName>
    </submittedName>
</protein>
<dbReference type="OrthoDB" id="2163236at2759"/>
<proteinExistence type="predicted"/>
<evidence type="ECO:0000313" key="3">
    <source>
        <dbReference type="Proteomes" id="UP000269721"/>
    </source>
</evidence>
<dbReference type="Pfam" id="PF10300">
    <property type="entry name" value="Iml2-TPR_39"/>
    <property type="match status" value="1"/>
</dbReference>
<dbReference type="Proteomes" id="UP000269721">
    <property type="component" value="Unassembled WGS sequence"/>
</dbReference>
<accession>A0A4P9W0S5</accession>
<dbReference type="PANTHER" id="PTHR31859:SF1">
    <property type="entry name" value="TETRATRICOPEPTIDE REPEAT PROTEIN 39C"/>
    <property type="match status" value="1"/>
</dbReference>
<sequence>CWRSPSPIFDVAWRDAARVEEGTIPPSEIDSSPPLPPPPPLEGSFRLVRAFESAYEVGRDHDVHPILPSGGLETDGLLADGAGEPALWCVSEEPDSGLEGMYRLTPSFRNTFSHALPPPPIVFTTNSSSEEPQDAFPGSDCADAVRAIWDAADNVDVVVGRVECRARRAVLLAEVAVARQLLTYDPANRDRAIALAKDAELVAASMLRELPGGKDPTLAASLSASSLASSTVLPSSSPPTPGNYHPRSFSASPPPLSSTSSSPRRLDLECILADAMLFRGSVQITAGKEIKGAFNLRRAFKLYTRIAPDAAHLPHTSPRVRAHIADCAVFGVGAFMLAAAVVSWNREIPSSTLTVLRTMGVTPDRDGGVARLRAVFNRGGLRAPLAALLLMHDASEGIVRGGDWRESGTGGGDLDDARARAACEVADDPLSPSYLDSPPSNHSKSPLHALATSRLHRHLGHPSRSLSTLASFSAPPAPLAFELGIAFALVGDWARAREWFRGAWVGGEGIWAGSLWAACGVMVGGGAWEVEISEVATGKPLPPPLDHLLPLPTADPPAYLPLTLLDHLAALAPLTRDSSNIPFLREHLELARREPRPNVALAERIGSWIGVLES</sequence>
<feature type="non-terminal residue" evidence="2">
    <location>
        <position position="1"/>
    </location>
</feature>